<organism evidence="3 4">
    <name type="scientific">Blastopirellula marina</name>
    <dbReference type="NCBI Taxonomy" id="124"/>
    <lineage>
        <taxon>Bacteria</taxon>
        <taxon>Pseudomonadati</taxon>
        <taxon>Planctomycetota</taxon>
        <taxon>Planctomycetia</taxon>
        <taxon>Pirellulales</taxon>
        <taxon>Pirellulaceae</taxon>
        <taxon>Blastopirellula</taxon>
    </lineage>
</organism>
<feature type="domain" description="Putative Flp pilus-assembly TadG-like N-terminal" evidence="2">
    <location>
        <begin position="16"/>
        <end position="62"/>
    </location>
</feature>
<dbReference type="EMBL" id="PUHZ01000007">
    <property type="protein sequence ID" value="PQO46903.1"/>
    <property type="molecule type" value="Genomic_DNA"/>
</dbReference>
<comment type="caution">
    <text evidence="3">The sequence shown here is derived from an EMBL/GenBank/DDBJ whole genome shotgun (WGS) entry which is preliminary data.</text>
</comment>
<protein>
    <recommendedName>
        <fullName evidence="2">Putative Flp pilus-assembly TadG-like N-terminal domain-containing protein</fullName>
    </recommendedName>
</protein>
<dbReference type="Pfam" id="PF13400">
    <property type="entry name" value="Tad"/>
    <property type="match status" value="1"/>
</dbReference>
<evidence type="ECO:0000256" key="1">
    <source>
        <dbReference type="SAM" id="Phobius"/>
    </source>
</evidence>
<accession>A0A2S8GR45</accession>
<sequence>MSRIRSRKCGFVRRPGKALIMVVLMLPALLAVMLMVHDGSRVSSESRSLQHMADVAAMTAADELFRDEPSSTAIAAAEASFAANDDLGNATVAVNIPPTTGEFAGSDRHAEVVITRSLRNYFGGTLQLAETTPLTVRAVAGYEPATVDAAVVVLDQDPPPIRLLAALPIIPSLPTLIAGCEILGAGRVTVDGAVIVNTQWGGKDENGDPAGVSLGPPYGLACTPILPIAKLEASDIRVAGGVDRPLNYRDLDNQYSDVLCANCRPVPDPLRDVPPPTVSADPVNVVDTHYGGRTIVSLPLIGPPVVLNPGVYEWITIATGNIVFNPGVYVIRGKDPLTQLSLTILAANVQADGVMFYITDNSSYSVLSPGVDATDGETHPGNLPLLDVLPSTVINIGVLGSNYSPLSSPGSPYDGMMIYQRRHDRRPIVLVQENLLGPGTIQGTVYSKWGHLLLAGKGTFDLRLVSGTLRILALLDVEIDPVEKLEPAYDVYLVE</sequence>
<dbReference type="AlphaFoldDB" id="A0A2S8GR45"/>
<dbReference type="RefSeq" id="WP_105334702.1">
    <property type="nucleotide sequence ID" value="NZ_PUHZ01000007.1"/>
</dbReference>
<evidence type="ECO:0000259" key="2">
    <source>
        <dbReference type="Pfam" id="PF13400"/>
    </source>
</evidence>
<name>A0A2S8GR45_9BACT</name>
<dbReference type="OrthoDB" id="260382at2"/>
<keyword evidence="1" id="KW-0472">Membrane</keyword>
<proteinExistence type="predicted"/>
<keyword evidence="1" id="KW-1133">Transmembrane helix</keyword>
<reference evidence="3 4" key="1">
    <citation type="submission" date="2018-02" db="EMBL/GenBank/DDBJ databases">
        <title>Comparative genomes isolates from brazilian mangrove.</title>
        <authorList>
            <person name="Araujo J.E."/>
            <person name="Taketani R.G."/>
            <person name="Silva M.C.P."/>
            <person name="Loureco M.V."/>
            <person name="Andreote F.D."/>
        </authorList>
    </citation>
    <scope>NUCLEOTIDE SEQUENCE [LARGE SCALE GENOMIC DNA]</scope>
    <source>
        <strain evidence="3 4">Nap-Phe MGV</strain>
    </source>
</reference>
<dbReference type="Proteomes" id="UP000237819">
    <property type="component" value="Unassembled WGS sequence"/>
</dbReference>
<evidence type="ECO:0000313" key="4">
    <source>
        <dbReference type="Proteomes" id="UP000237819"/>
    </source>
</evidence>
<evidence type="ECO:0000313" key="3">
    <source>
        <dbReference type="EMBL" id="PQO46903.1"/>
    </source>
</evidence>
<keyword evidence="1" id="KW-0812">Transmembrane</keyword>
<feature type="transmembrane region" description="Helical" evidence="1">
    <location>
        <begin position="20"/>
        <end position="37"/>
    </location>
</feature>
<gene>
    <name evidence="3" type="ORF">C5Y93_07055</name>
</gene>
<dbReference type="InterPro" id="IPR028087">
    <property type="entry name" value="Tad_N"/>
</dbReference>